<dbReference type="AlphaFoldDB" id="A0A6P8HIY2"/>
<dbReference type="CDD" id="cd00057">
    <property type="entry name" value="FA58C"/>
    <property type="match status" value="2"/>
</dbReference>
<feature type="domain" description="F5/8 type C" evidence="1">
    <location>
        <begin position="37"/>
        <end position="189"/>
    </location>
</feature>
<dbReference type="SMART" id="SM00231">
    <property type="entry name" value="FA58C"/>
    <property type="match status" value="2"/>
</dbReference>
<dbReference type="InParanoid" id="A0A6P8HIY2"/>
<keyword evidence="2" id="KW-1185">Reference proteome</keyword>
<sequence>MAQENKMVIHDNHMKIPKTYYLSLMLFAIAAHDVIGCQNSPVGIADRSIIPDDRFTASSYYNARYTPKNARLNGAKGWAPKTTTDPNDYLQIDLGEVFVICAVSTQGYEWTTNEWTTEYKISTSVNNVNWSIYKSGYTNGNVDKLFRGNTDKTTVFKNVLDYPVLVRYIRFIPTTFNSWKALRVEAYGIKKRCQDSPVGIADSSIIPDDKFTASSQYDHRYVPMNARLNGDTGWAPKTKLDPDDYLQIDLGQLFELCAVATQGSGKHGNNEWTTEYKLLTSLDKVNWTTNTWTYKTCTNKLFPGNTESKTVVKNALDYPVLARFIRFIPTRYWKWKVLRVEVYGLKKPLYQLVLVVVKYQTVI</sequence>
<organism evidence="2 3">
    <name type="scientific">Actinia tenebrosa</name>
    <name type="common">Australian red waratah sea anemone</name>
    <dbReference type="NCBI Taxonomy" id="6105"/>
    <lineage>
        <taxon>Eukaryota</taxon>
        <taxon>Metazoa</taxon>
        <taxon>Cnidaria</taxon>
        <taxon>Anthozoa</taxon>
        <taxon>Hexacorallia</taxon>
        <taxon>Actiniaria</taxon>
        <taxon>Actiniidae</taxon>
        <taxon>Actinia</taxon>
    </lineage>
</organism>
<dbReference type="RefSeq" id="XP_031554823.1">
    <property type="nucleotide sequence ID" value="XM_031698963.1"/>
</dbReference>
<evidence type="ECO:0000259" key="1">
    <source>
        <dbReference type="PROSITE" id="PS50022"/>
    </source>
</evidence>
<dbReference type="PANTHER" id="PTHR24543">
    <property type="entry name" value="MULTICOPPER OXIDASE-RELATED"/>
    <property type="match status" value="1"/>
</dbReference>
<evidence type="ECO:0000313" key="3">
    <source>
        <dbReference type="RefSeq" id="XP_031554823.1"/>
    </source>
</evidence>
<feature type="domain" description="F5/8 type C" evidence="1">
    <location>
        <begin position="193"/>
        <end position="345"/>
    </location>
</feature>
<dbReference type="KEGG" id="aten:116291755"/>
<dbReference type="OrthoDB" id="5971317at2759"/>
<dbReference type="InterPro" id="IPR000421">
    <property type="entry name" value="FA58C"/>
</dbReference>
<dbReference type="Gene3D" id="2.60.120.260">
    <property type="entry name" value="Galactose-binding domain-like"/>
    <property type="match status" value="2"/>
</dbReference>
<dbReference type="PROSITE" id="PS50022">
    <property type="entry name" value="FA58C_3"/>
    <property type="match status" value="2"/>
</dbReference>
<dbReference type="SUPFAM" id="SSF49785">
    <property type="entry name" value="Galactose-binding domain-like"/>
    <property type="match status" value="2"/>
</dbReference>
<gene>
    <name evidence="3" type="primary">LOC116291755</name>
</gene>
<protein>
    <submittedName>
        <fullName evidence="3">Coagulation factor V-like</fullName>
    </submittedName>
</protein>
<dbReference type="PANTHER" id="PTHR24543:SF335">
    <property type="entry name" value="EGF-LIKE REPEAT AND DISCOIDIN I-LIKE DOMAIN-CONTAINING PROTEIN 3"/>
    <property type="match status" value="1"/>
</dbReference>
<accession>A0A6P8HIY2</accession>
<dbReference type="Pfam" id="PF00754">
    <property type="entry name" value="F5_F8_type_C"/>
    <property type="match status" value="2"/>
</dbReference>
<dbReference type="PROSITE" id="PS01285">
    <property type="entry name" value="FA58C_1"/>
    <property type="match status" value="2"/>
</dbReference>
<dbReference type="InterPro" id="IPR008979">
    <property type="entry name" value="Galactose-bd-like_sf"/>
</dbReference>
<dbReference type="GeneID" id="116291755"/>
<dbReference type="Proteomes" id="UP000515163">
    <property type="component" value="Unplaced"/>
</dbReference>
<evidence type="ECO:0000313" key="2">
    <source>
        <dbReference type="Proteomes" id="UP000515163"/>
    </source>
</evidence>
<name>A0A6P8HIY2_ACTTE</name>
<proteinExistence type="predicted"/>
<dbReference type="FunFam" id="2.60.120.260:FF:000016">
    <property type="entry name" value="Contactin-associated protein-like 4 isoform 1"/>
    <property type="match status" value="2"/>
</dbReference>
<reference evidence="3" key="1">
    <citation type="submission" date="2025-08" db="UniProtKB">
        <authorList>
            <consortium name="RefSeq"/>
        </authorList>
    </citation>
    <scope>IDENTIFICATION</scope>
    <source>
        <tissue evidence="3">Tentacle</tissue>
    </source>
</reference>